<name>A0A848G7D5_9RHOO</name>
<sequence>MKLSKIALATAATLLSGAAFADFVPLPVGVGILEDDNIEYVLDAQGNFKTSGTLAVGDRLRAVVKFSNVLNPDNSVFTALGAPGLELTGISEIEVKSINAVTGLYTFGTSAAFTSVYGAGAMAAMFAQTTGDFFTSCNGTSIAACETAATNGTKWAVAGLSDADDFWVASSAIAGVPLNTIDVSTLSGSAATTKVAVANFALSILYNGTGYEFNEQTSALSPFYTVGGDGKTDVIGSGDILGGQGLANNYVARSDFDFQVSRVPEPTSMSLIGLGLLGLGALSRKRKAS</sequence>
<dbReference type="InterPro" id="IPR013424">
    <property type="entry name" value="Ice-binding_C"/>
</dbReference>
<gene>
    <name evidence="3" type="ORF">HHL15_13905</name>
</gene>
<dbReference type="EMBL" id="JABBGA010000010">
    <property type="protein sequence ID" value="NML26845.1"/>
    <property type="molecule type" value="Genomic_DNA"/>
</dbReference>
<feature type="domain" description="Ice-binding protein C-terminal" evidence="2">
    <location>
        <begin position="263"/>
        <end position="285"/>
    </location>
</feature>
<dbReference type="RefSeq" id="WP_169146386.1">
    <property type="nucleotide sequence ID" value="NZ_JABBGA010000010.1"/>
</dbReference>
<evidence type="ECO:0000256" key="1">
    <source>
        <dbReference type="SAM" id="SignalP"/>
    </source>
</evidence>
<feature type="chain" id="PRO_5032371724" evidence="1">
    <location>
        <begin position="22"/>
        <end position="289"/>
    </location>
</feature>
<dbReference type="NCBIfam" id="TIGR02595">
    <property type="entry name" value="PEP_CTERM"/>
    <property type="match status" value="1"/>
</dbReference>
<keyword evidence="1" id="KW-0732">Signal</keyword>
<evidence type="ECO:0000313" key="4">
    <source>
        <dbReference type="Proteomes" id="UP000580043"/>
    </source>
</evidence>
<accession>A0A848G7D5</accession>
<keyword evidence="4" id="KW-1185">Reference proteome</keyword>
<protein>
    <submittedName>
        <fullName evidence="3">PEP-CTERM sorting domain-containing protein</fullName>
    </submittedName>
</protein>
<dbReference type="Proteomes" id="UP000580043">
    <property type="component" value="Unassembled WGS sequence"/>
</dbReference>
<proteinExistence type="predicted"/>
<feature type="signal peptide" evidence="1">
    <location>
        <begin position="1"/>
        <end position="21"/>
    </location>
</feature>
<comment type="caution">
    <text evidence="3">The sequence shown here is derived from an EMBL/GenBank/DDBJ whole genome shotgun (WGS) entry which is preliminary data.</text>
</comment>
<evidence type="ECO:0000313" key="3">
    <source>
        <dbReference type="EMBL" id="NML26845.1"/>
    </source>
</evidence>
<dbReference type="AlphaFoldDB" id="A0A848G7D5"/>
<organism evidence="3 4">
    <name type="scientific">Zoogloea dura</name>
    <dbReference type="NCBI Taxonomy" id="2728840"/>
    <lineage>
        <taxon>Bacteria</taxon>
        <taxon>Pseudomonadati</taxon>
        <taxon>Pseudomonadota</taxon>
        <taxon>Betaproteobacteria</taxon>
        <taxon>Rhodocyclales</taxon>
        <taxon>Zoogloeaceae</taxon>
        <taxon>Zoogloea</taxon>
    </lineage>
</organism>
<reference evidence="3 4" key="1">
    <citation type="submission" date="2020-04" db="EMBL/GenBank/DDBJ databases">
        <title>Zoogloea sp. G-4-1-14 isolated from soil.</title>
        <authorList>
            <person name="Dahal R.H."/>
        </authorList>
    </citation>
    <scope>NUCLEOTIDE SEQUENCE [LARGE SCALE GENOMIC DNA]</scope>
    <source>
        <strain evidence="3 4">G-4-1-14</strain>
    </source>
</reference>
<dbReference type="Pfam" id="PF07589">
    <property type="entry name" value="PEP-CTERM"/>
    <property type="match status" value="1"/>
</dbReference>
<evidence type="ECO:0000259" key="2">
    <source>
        <dbReference type="Pfam" id="PF07589"/>
    </source>
</evidence>